<evidence type="ECO:0000256" key="2">
    <source>
        <dbReference type="ARBA" id="ARBA00022617"/>
    </source>
</evidence>
<sequence length="121" mass="14132">MDQVTLKADLDALTTAQNVSMEEINPVTGLTTRERLLVQRSWQELLKLGRSTVGIEIFDRYFTMFPQYIQAFKKFRDIPVEKLKSHPRLKAHGTTVLNALDSIVGRWRCFRFYFVPPSFNH</sequence>
<reference evidence="8 9" key="1">
    <citation type="journal article" date="2016" name="Nat. Commun.">
        <title>Extremotolerant tardigrade genome and improved radiotolerance of human cultured cells by tardigrade-unique protein.</title>
        <authorList>
            <person name="Hashimoto T."/>
            <person name="Horikawa D.D."/>
            <person name="Saito Y."/>
            <person name="Kuwahara H."/>
            <person name="Kozuka-Hata H."/>
            <person name="Shin-I T."/>
            <person name="Minakuchi Y."/>
            <person name="Ohishi K."/>
            <person name="Motoyama A."/>
            <person name="Aizu T."/>
            <person name="Enomoto A."/>
            <person name="Kondo K."/>
            <person name="Tanaka S."/>
            <person name="Hara Y."/>
            <person name="Koshikawa S."/>
            <person name="Sagara H."/>
            <person name="Miura T."/>
            <person name="Yokobori S."/>
            <person name="Miyagawa K."/>
            <person name="Suzuki Y."/>
            <person name="Kubo T."/>
            <person name="Oyama M."/>
            <person name="Kohara Y."/>
            <person name="Fujiyama A."/>
            <person name="Arakawa K."/>
            <person name="Katayama T."/>
            <person name="Toyoda A."/>
            <person name="Kunieda T."/>
        </authorList>
    </citation>
    <scope>NUCLEOTIDE SEQUENCE [LARGE SCALE GENOMIC DNA]</scope>
    <source>
        <strain evidence="8 9">YOKOZUNA-1</strain>
    </source>
</reference>
<dbReference type="OrthoDB" id="436496at2759"/>
<dbReference type="STRING" id="947166.A0A1D1VZ19"/>
<evidence type="ECO:0000259" key="7">
    <source>
        <dbReference type="PROSITE" id="PS01033"/>
    </source>
</evidence>
<evidence type="ECO:0000256" key="4">
    <source>
        <dbReference type="ARBA" id="ARBA00022723"/>
    </source>
</evidence>
<organism evidence="8 9">
    <name type="scientific">Ramazzottius varieornatus</name>
    <name type="common">Water bear</name>
    <name type="synonym">Tardigrade</name>
    <dbReference type="NCBI Taxonomy" id="947166"/>
    <lineage>
        <taxon>Eukaryota</taxon>
        <taxon>Metazoa</taxon>
        <taxon>Ecdysozoa</taxon>
        <taxon>Tardigrada</taxon>
        <taxon>Eutardigrada</taxon>
        <taxon>Parachela</taxon>
        <taxon>Hypsibioidea</taxon>
        <taxon>Ramazzottiidae</taxon>
        <taxon>Ramazzottius</taxon>
    </lineage>
</organism>
<proteinExistence type="inferred from homology"/>
<dbReference type="PROSITE" id="PS01033">
    <property type="entry name" value="GLOBIN"/>
    <property type="match status" value="1"/>
</dbReference>
<dbReference type="SUPFAM" id="SSF46458">
    <property type="entry name" value="Globin-like"/>
    <property type="match status" value="1"/>
</dbReference>
<keyword evidence="9" id="KW-1185">Reference proteome</keyword>
<comment type="caution">
    <text evidence="8">The sequence shown here is derived from an EMBL/GenBank/DDBJ whole genome shotgun (WGS) entry which is preliminary data.</text>
</comment>
<dbReference type="GO" id="GO:0019825">
    <property type="term" value="F:oxygen binding"/>
    <property type="evidence" value="ECO:0007669"/>
    <property type="project" value="InterPro"/>
</dbReference>
<dbReference type="EMBL" id="BDGG01000013">
    <property type="protein sequence ID" value="GAV06341.1"/>
    <property type="molecule type" value="Genomic_DNA"/>
</dbReference>
<keyword evidence="2 6" id="KW-0349">Heme</keyword>
<dbReference type="GO" id="GO:0046872">
    <property type="term" value="F:metal ion binding"/>
    <property type="evidence" value="ECO:0007669"/>
    <property type="project" value="UniProtKB-KW"/>
</dbReference>
<dbReference type="GO" id="GO:0020037">
    <property type="term" value="F:heme binding"/>
    <property type="evidence" value="ECO:0007669"/>
    <property type="project" value="InterPro"/>
</dbReference>
<dbReference type="PANTHER" id="PTHR47217">
    <property type="entry name" value="GLOBIN-LIKE PROTEIN"/>
    <property type="match status" value="1"/>
</dbReference>
<gene>
    <name evidence="8" type="primary">RvY_16351</name>
    <name evidence="8" type="synonym">RvY_16351.1</name>
    <name evidence="8" type="ORF">RvY_16351-1</name>
</gene>
<dbReference type="InterPro" id="IPR009050">
    <property type="entry name" value="Globin-like_sf"/>
</dbReference>
<dbReference type="PANTHER" id="PTHR47217:SF1">
    <property type="entry name" value="GLOBIN-LIKE PROTEIN"/>
    <property type="match status" value="1"/>
</dbReference>
<evidence type="ECO:0000256" key="3">
    <source>
        <dbReference type="ARBA" id="ARBA00022621"/>
    </source>
</evidence>
<dbReference type="CDD" id="cd01040">
    <property type="entry name" value="Mb-like"/>
    <property type="match status" value="1"/>
</dbReference>
<dbReference type="InterPro" id="IPR044399">
    <property type="entry name" value="Mb-like_M"/>
</dbReference>
<evidence type="ECO:0000256" key="1">
    <source>
        <dbReference type="ARBA" id="ARBA00022448"/>
    </source>
</evidence>
<dbReference type="Pfam" id="PF00042">
    <property type="entry name" value="Globin"/>
    <property type="match status" value="1"/>
</dbReference>
<dbReference type="InterPro" id="IPR012292">
    <property type="entry name" value="Globin/Proto"/>
</dbReference>
<accession>A0A1D1VZ19</accession>
<keyword evidence="3 6" id="KW-0561">Oxygen transport</keyword>
<evidence type="ECO:0000313" key="8">
    <source>
        <dbReference type="EMBL" id="GAV06341.1"/>
    </source>
</evidence>
<keyword evidence="4" id="KW-0479">Metal-binding</keyword>
<protein>
    <recommendedName>
        <fullName evidence="7">Globin domain-containing protein</fullName>
    </recommendedName>
</protein>
<evidence type="ECO:0000256" key="6">
    <source>
        <dbReference type="RuleBase" id="RU000356"/>
    </source>
</evidence>
<evidence type="ECO:0000256" key="5">
    <source>
        <dbReference type="ARBA" id="ARBA00023004"/>
    </source>
</evidence>
<dbReference type="GO" id="GO:0005344">
    <property type="term" value="F:oxygen carrier activity"/>
    <property type="evidence" value="ECO:0007669"/>
    <property type="project" value="UniProtKB-KW"/>
</dbReference>
<keyword evidence="5" id="KW-0408">Iron</keyword>
<name>A0A1D1VZ19_RAMVA</name>
<dbReference type="Gene3D" id="1.10.490.10">
    <property type="entry name" value="Globins"/>
    <property type="match status" value="1"/>
</dbReference>
<dbReference type="AlphaFoldDB" id="A0A1D1VZ19"/>
<comment type="similarity">
    <text evidence="6">Belongs to the globin family.</text>
</comment>
<dbReference type="InterPro" id="IPR000971">
    <property type="entry name" value="Globin"/>
</dbReference>
<feature type="domain" description="Globin" evidence="7">
    <location>
        <begin position="29"/>
        <end position="121"/>
    </location>
</feature>
<keyword evidence="1 6" id="KW-0813">Transport</keyword>
<evidence type="ECO:0000313" key="9">
    <source>
        <dbReference type="Proteomes" id="UP000186922"/>
    </source>
</evidence>
<dbReference type="Proteomes" id="UP000186922">
    <property type="component" value="Unassembled WGS sequence"/>
</dbReference>